<name>A0ABU5KJE5_9BACL</name>
<organism evidence="1 2">
    <name type="scientific">Jeotgalibacillus haloalkalitolerans</name>
    <dbReference type="NCBI Taxonomy" id="3104292"/>
    <lineage>
        <taxon>Bacteria</taxon>
        <taxon>Bacillati</taxon>
        <taxon>Bacillota</taxon>
        <taxon>Bacilli</taxon>
        <taxon>Bacillales</taxon>
        <taxon>Caryophanaceae</taxon>
        <taxon>Jeotgalibacillus</taxon>
    </lineage>
</organism>
<comment type="caution">
    <text evidence="1">The sequence shown here is derived from an EMBL/GenBank/DDBJ whole genome shotgun (WGS) entry which is preliminary data.</text>
</comment>
<evidence type="ECO:0000313" key="1">
    <source>
        <dbReference type="EMBL" id="MDZ5711387.1"/>
    </source>
</evidence>
<protein>
    <recommendedName>
        <fullName evidence="3">Transcriptional regulator</fullName>
    </recommendedName>
</protein>
<keyword evidence="2" id="KW-1185">Reference proteome</keyword>
<sequence>MKIGVIGSRQFLKDIERLKEKYREVSFYKYLYESPVEAEGLIRSAEERMDVWLFSGVIPYFYARSVVKRKGLLYTFAPFTEIMVTLSLFKLFYQEGITMNKVSLDLPDQRTIHGVLNQLGADDEVKFVKDYAWIYKGLPERDALDLDEFVDYHRSLYESGETLIALTSIHAVYDRLISHGVPARYMIQAESAILEGIERAIQIGMLEQEKKSQVAVIRMDGSYQAVQDPFIRLLNGTVAQHENSWNLYSTRGAVEEKFDPMQLVKTGGVPVIGIGFGQTLRRAELHAHDALQYAKKHQGNGPAVYVLNDKDVLSEWKAEHNVQIKVKSDSEDVMRIAEEIDLSAKAVHLFLSFITDGDAPAFTANDFAAYTGKSRRSAERMIKKFVEYQYIRHAGTERPYDQGRPRAVYRATEKLLSYVD</sequence>
<evidence type="ECO:0000313" key="2">
    <source>
        <dbReference type="Proteomes" id="UP001292084"/>
    </source>
</evidence>
<dbReference type="Proteomes" id="UP001292084">
    <property type="component" value="Unassembled WGS sequence"/>
</dbReference>
<dbReference type="RefSeq" id="WP_322420393.1">
    <property type="nucleotide sequence ID" value="NZ_JAXQNN010000001.1"/>
</dbReference>
<gene>
    <name evidence="1" type="ORF">UFB30_04085</name>
</gene>
<evidence type="ECO:0008006" key="3">
    <source>
        <dbReference type="Google" id="ProtNLM"/>
    </source>
</evidence>
<dbReference type="EMBL" id="JAXQNN010000001">
    <property type="protein sequence ID" value="MDZ5711387.1"/>
    <property type="molecule type" value="Genomic_DNA"/>
</dbReference>
<proteinExistence type="predicted"/>
<accession>A0ABU5KJE5</accession>
<reference evidence="1 2" key="1">
    <citation type="submission" date="2023-12" db="EMBL/GenBank/DDBJ databases">
        <title>Jeotgalibacillus haloalkaliphilus sp. nov., a novel salt-tolerant bacteria, isolated from the estuary of the Fenhe River into the Yellow River.</title>
        <authorList>
            <person name="Li Y."/>
        </authorList>
    </citation>
    <scope>NUCLEOTIDE SEQUENCE [LARGE SCALE GENOMIC DNA]</scope>
    <source>
        <strain evidence="1 2">HH7-29</strain>
    </source>
</reference>